<dbReference type="EMBL" id="MG721616">
    <property type="protein sequence ID" value="AWX53172.1"/>
    <property type="molecule type" value="Genomic_DNA"/>
</dbReference>
<keyword evidence="8" id="KW-0150">Chloroplast</keyword>
<dbReference type="GO" id="GO:0003723">
    <property type="term" value="F:RNA binding"/>
    <property type="evidence" value="ECO:0007669"/>
    <property type="project" value="TreeGrafter"/>
</dbReference>
<gene>
    <name evidence="6 8" type="primary">rps9</name>
</gene>
<evidence type="ECO:0000256" key="3">
    <source>
        <dbReference type="ARBA" id="ARBA00022980"/>
    </source>
</evidence>
<dbReference type="Pfam" id="PF00380">
    <property type="entry name" value="Ribosomal_S9"/>
    <property type="match status" value="1"/>
</dbReference>
<evidence type="ECO:0000256" key="2">
    <source>
        <dbReference type="ARBA" id="ARBA00005251"/>
    </source>
</evidence>
<evidence type="ECO:0000256" key="6">
    <source>
        <dbReference type="HAMAP-Rule" id="MF_00532"/>
    </source>
</evidence>
<keyword evidence="8" id="KW-0934">Plastid</keyword>
<dbReference type="PANTHER" id="PTHR21569:SF1">
    <property type="entry name" value="SMALL RIBOSOMAL SUBUNIT PROTEIN US9M"/>
    <property type="match status" value="1"/>
</dbReference>
<evidence type="ECO:0000256" key="5">
    <source>
        <dbReference type="ARBA" id="ARBA00035152"/>
    </source>
</evidence>
<organism evidence="8">
    <name type="scientific">Blidingia minima</name>
    <dbReference type="NCBI Taxonomy" id="63414"/>
    <lineage>
        <taxon>Eukaryota</taxon>
        <taxon>Viridiplantae</taxon>
        <taxon>Chlorophyta</taxon>
        <taxon>core chlorophytes</taxon>
        <taxon>Ulvophyceae</taxon>
        <taxon>OUU clade</taxon>
        <taxon>Ulvales</taxon>
        <taxon>Ulvaceae</taxon>
        <taxon>Blidingia</taxon>
    </lineage>
</organism>
<dbReference type="HAMAP" id="MF_00532_B">
    <property type="entry name" value="Ribosomal_uS9_B"/>
    <property type="match status" value="1"/>
</dbReference>
<dbReference type="PROSITE" id="PS00360">
    <property type="entry name" value="RIBOSOMAL_S9"/>
    <property type="match status" value="1"/>
</dbReference>
<keyword evidence="3 6" id="KW-0689">Ribosomal protein</keyword>
<dbReference type="InterPro" id="IPR020574">
    <property type="entry name" value="Ribosomal_uS9_CS"/>
</dbReference>
<keyword evidence="4 6" id="KW-0687">Ribonucleoprotein</keyword>
<dbReference type="InterPro" id="IPR020568">
    <property type="entry name" value="Ribosomal_Su5_D2-typ_SF"/>
</dbReference>
<dbReference type="AlphaFoldDB" id="A0A2Z4M9Q0"/>
<dbReference type="InterPro" id="IPR023035">
    <property type="entry name" value="Ribosomal_uS9_bac/plastid"/>
</dbReference>
<accession>A0A2Z4M9Q0</accession>
<evidence type="ECO:0000256" key="1">
    <source>
        <dbReference type="ARBA" id="ARBA00004229"/>
    </source>
</evidence>
<evidence type="ECO:0000313" key="8">
    <source>
        <dbReference type="EMBL" id="AWX53172.1"/>
    </source>
</evidence>
<dbReference type="NCBIfam" id="NF001099">
    <property type="entry name" value="PRK00132.1"/>
    <property type="match status" value="1"/>
</dbReference>
<geneLocation type="chloroplast" evidence="8"/>
<comment type="subcellular location">
    <subcellularLocation>
        <location evidence="1 6">Plastid</location>
        <location evidence="1 6">Chloroplast</location>
    </subcellularLocation>
</comment>
<dbReference type="GO" id="GO:0006412">
    <property type="term" value="P:translation"/>
    <property type="evidence" value="ECO:0007669"/>
    <property type="project" value="UniProtKB-UniRule"/>
</dbReference>
<dbReference type="Gene3D" id="3.30.230.10">
    <property type="match status" value="1"/>
</dbReference>
<comment type="similarity">
    <text evidence="2 6 7">Belongs to the universal ribosomal protein uS9 family.</text>
</comment>
<dbReference type="FunFam" id="3.30.230.10:FF:000001">
    <property type="entry name" value="30S ribosomal protein S9"/>
    <property type="match status" value="1"/>
</dbReference>
<name>A0A2Z4M9Q0_9CHLO</name>
<dbReference type="SUPFAM" id="SSF54211">
    <property type="entry name" value="Ribosomal protein S5 domain 2-like"/>
    <property type="match status" value="1"/>
</dbReference>
<reference evidence="8" key="1">
    <citation type="submission" date="2017-12" db="EMBL/GenBank/DDBJ databases">
        <title>Resolution of core Chlorophyta phylogeny using heterogeneous models with AT-rich chloroplast sequence data.</title>
        <authorList>
            <person name="Fang L."/>
        </authorList>
    </citation>
    <scope>NUCLEOTIDE SEQUENCE</scope>
</reference>
<protein>
    <recommendedName>
        <fullName evidence="5 6">Small ribosomal subunit protein uS9c</fullName>
    </recommendedName>
</protein>
<dbReference type="GO" id="GO:0003735">
    <property type="term" value="F:structural constituent of ribosome"/>
    <property type="evidence" value="ECO:0007669"/>
    <property type="project" value="InterPro"/>
</dbReference>
<sequence length="173" mass="19485">MIDLTKLQFTSKQLTAICKKFSYFESNPNSKLKFKPDPESNVIYPGKAEALGRRKSSVAQVKLTAGKGTMTINGKSATSYLQKNLFLLTRIEAPLYFLSLNDYVSLSITVKGGGLIGQADAIKLGISRALCNYNIDYRYPLRNKGYLTRDARIKERKKYGLKKARKAPQYSKR</sequence>
<proteinExistence type="inferred from homology"/>
<dbReference type="PANTHER" id="PTHR21569">
    <property type="entry name" value="RIBOSOMAL PROTEIN S9"/>
    <property type="match status" value="1"/>
</dbReference>
<dbReference type="GO" id="GO:0009507">
    <property type="term" value="C:chloroplast"/>
    <property type="evidence" value="ECO:0007669"/>
    <property type="project" value="UniProtKB-SubCell"/>
</dbReference>
<dbReference type="InterPro" id="IPR000754">
    <property type="entry name" value="Ribosomal_uS9"/>
</dbReference>
<evidence type="ECO:0000256" key="4">
    <source>
        <dbReference type="ARBA" id="ARBA00023274"/>
    </source>
</evidence>
<evidence type="ECO:0000256" key="7">
    <source>
        <dbReference type="RuleBase" id="RU003815"/>
    </source>
</evidence>
<dbReference type="GO" id="GO:0015935">
    <property type="term" value="C:small ribosomal subunit"/>
    <property type="evidence" value="ECO:0007669"/>
    <property type="project" value="TreeGrafter"/>
</dbReference>
<dbReference type="InterPro" id="IPR014721">
    <property type="entry name" value="Ribsml_uS5_D2-typ_fold_subgr"/>
</dbReference>